<gene>
    <name evidence="2" type="ORF">XYLVIOL_LOCUS3450</name>
</gene>
<feature type="domain" description="Aladin seven-bladed propeller" evidence="1">
    <location>
        <begin position="143"/>
        <end position="492"/>
    </location>
</feature>
<dbReference type="SUPFAM" id="SSF101908">
    <property type="entry name" value="Putative isomerase YbhE"/>
    <property type="match status" value="1"/>
</dbReference>
<reference evidence="2 3" key="1">
    <citation type="submission" date="2024-08" db="EMBL/GenBank/DDBJ databases">
        <authorList>
            <person name="Will J Nash"/>
            <person name="Angela Man"/>
            <person name="Seanna McTaggart"/>
            <person name="Kendall Baker"/>
            <person name="Tom Barker"/>
            <person name="Leah Catchpole"/>
            <person name="Alex Durrant"/>
            <person name="Karim Gharbi"/>
            <person name="Naomi Irish"/>
            <person name="Gemy Kaithakottil"/>
            <person name="Debby Ku"/>
            <person name="Aaliyah Providence"/>
            <person name="Felix Shaw"/>
            <person name="David Swarbreck"/>
            <person name="Chris Watkins"/>
            <person name="Ann M. McCartney"/>
            <person name="Giulio Formenti"/>
            <person name="Alice Mouton"/>
            <person name="Noel Vella"/>
            <person name="Bjorn M von Reumont"/>
            <person name="Adriana Vella"/>
            <person name="Wilfried Haerty"/>
        </authorList>
    </citation>
    <scope>NUCLEOTIDE SEQUENCE [LARGE SCALE GENOMIC DNA]</scope>
</reference>
<dbReference type="InterPro" id="IPR045139">
    <property type="entry name" value="Aladin"/>
</dbReference>
<dbReference type="InterPro" id="IPR015943">
    <property type="entry name" value="WD40/YVTN_repeat-like_dom_sf"/>
</dbReference>
<dbReference type="InterPro" id="IPR001680">
    <property type="entry name" value="WD40_rpt"/>
</dbReference>
<dbReference type="SMART" id="SM00320">
    <property type="entry name" value="WD40"/>
    <property type="match status" value="4"/>
</dbReference>
<keyword evidence="3" id="KW-1185">Reference proteome</keyword>
<proteinExistence type="predicted"/>
<dbReference type="Pfam" id="PF25460">
    <property type="entry name" value="Beta-prop_Aladin"/>
    <property type="match status" value="1"/>
</dbReference>
<protein>
    <recommendedName>
        <fullName evidence="1">Aladin seven-bladed propeller domain-containing protein</fullName>
    </recommendedName>
</protein>
<evidence type="ECO:0000313" key="2">
    <source>
        <dbReference type="EMBL" id="CAL7938720.1"/>
    </source>
</evidence>
<sequence length="522" mass="58101">MMKILSLQEFDSPSFDEAATVAFIRDSLHYCEYENLTDELQPFSKYLREYPEVSIAPDILATRETARTVHAGDLFLPVHDSIFKRIASICREKGLVEAICLAASSEPYEITPVLHWIATRLKWILDLIDKGTHQREALPTSGNGSVADVVHTRDWETSLIRCLSWHPHCSRLAVVTRDDRIRIFSQGLPVVPVLRHSAQKSICCISWRPLAGKELAVACHTGVLIWTIELGAASNSLSHAMLLKQRNHAPVTSVTWHPQGDLLVSCSPADTRMIIWDTSRKEGVPLRRVGGGGICFTRWSSCGSQLFSATCKNIFRVWNTGVAALWHADKWTVPHGRVAVACFGPNLTLLFASNEDPATIFSLPLQENIFDVKKPSLGDVKMAVPLINLAKVTFSSNNDYVTVGGRIIAMEWDPTGRYLAILFQDSPWVALLKMKVGNLSRVVDIKPVCLIKGFPGEIPNCMNFYQKCKEGSNVVCLTIAWSSGRIQHFPIVEKEAVSTMNTSQAFSLGHDTYNFNLSTTYC</sequence>
<accession>A0ABP1NCJ2</accession>
<comment type="caution">
    <text evidence="2">The sequence shown here is derived from an EMBL/GenBank/DDBJ whole genome shotgun (WGS) entry which is preliminary data.</text>
</comment>
<dbReference type="Proteomes" id="UP001642520">
    <property type="component" value="Unassembled WGS sequence"/>
</dbReference>
<name>A0ABP1NCJ2_XYLVO</name>
<dbReference type="PANTHER" id="PTHR14494">
    <property type="entry name" value="ALADIN/ADRACALIN/AAAS"/>
    <property type="match status" value="1"/>
</dbReference>
<organism evidence="2 3">
    <name type="scientific">Xylocopa violacea</name>
    <name type="common">Violet carpenter bee</name>
    <name type="synonym">Apis violacea</name>
    <dbReference type="NCBI Taxonomy" id="135666"/>
    <lineage>
        <taxon>Eukaryota</taxon>
        <taxon>Metazoa</taxon>
        <taxon>Ecdysozoa</taxon>
        <taxon>Arthropoda</taxon>
        <taxon>Hexapoda</taxon>
        <taxon>Insecta</taxon>
        <taxon>Pterygota</taxon>
        <taxon>Neoptera</taxon>
        <taxon>Endopterygota</taxon>
        <taxon>Hymenoptera</taxon>
        <taxon>Apocrita</taxon>
        <taxon>Aculeata</taxon>
        <taxon>Apoidea</taxon>
        <taxon>Anthophila</taxon>
        <taxon>Apidae</taxon>
        <taxon>Xylocopa</taxon>
        <taxon>Xylocopa</taxon>
    </lineage>
</organism>
<dbReference type="EMBL" id="CAXAJV020001289">
    <property type="protein sequence ID" value="CAL7938720.1"/>
    <property type="molecule type" value="Genomic_DNA"/>
</dbReference>
<dbReference type="Gene3D" id="2.130.10.10">
    <property type="entry name" value="YVTN repeat-like/Quinoprotein amine dehydrogenase"/>
    <property type="match status" value="1"/>
</dbReference>
<dbReference type="PANTHER" id="PTHR14494:SF0">
    <property type="entry name" value="ALADIN"/>
    <property type="match status" value="1"/>
</dbReference>
<dbReference type="InterPro" id="IPR057403">
    <property type="entry name" value="Beta-prop_Aladin"/>
</dbReference>
<evidence type="ECO:0000313" key="3">
    <source>
        <dbReference type="Proteomes" id="UP001642520"/>
    </source>
</evidence>
<evidence type="ECO:0000259" key="1">
    <source>
        <dbReference type="Pfam" id="PF25460"/>
    </source>
</evidence>